<sequence>MPVTVIQIGLDPAVIDYSGPDFAQFPGLSEDTLRAANRDNVEALRAAGYQVDNCLVDFGAAGADKARRWLEAKRYDAVLIGAGIRLVARNTLLFEAIVNAAHATQPDCRFVFNRAAESTPGDVRRWYPEPEGATR</sequence>
<dbReference type="Proteomes" id="UP000193387">
    <property type="component" value="Unassembled WGS sequence"/>
</dbReference>
<dbReference type="EMBL" id="LQPR01000003">
    <property type="protein sequence ID" value="ORW75176.1"/>
    <property type="molecule type" value="Genomic_DNA"/>
</dbReference>
<comment type="caution">
    <text evidence="1">The sequence shown here is derived from an EMBL/GenBank/DDBJ whole genome shotgun (WGS) entry which is preliminary data.</text>
</comment>
<protein>
    <submittedName>
        <fullName evidence="1">Uncharacterized protein</fullName>
    </submittedName>
</protein>
<proteinExistence type="predicted"/>
<reference evidence="1 2" key="1">
    <citation type="submission" date="2016-01" db="EMBL/GenBank/DDBJ databases">
        <title>The new phylogeny of the genus Mycobacterium.</title>
        <authorList>
            <person name="Tarcisio F."/>
            <person name="Conor M."/>
            <person name="Antonella G."/>
            <person name="Elisabetta G."/>
            <person name="Giulia F.S."/>
            <person name="Sara T."/>
            <person name="Anna F."/>
            <person name="Clotilde B."/>
            <person name="Roberto B."/>
            <person name="Veronica D.S."/>
            <person name="Fabio R."/>
            <person name="Monica P."/>
            <person name="Olivier J."/>
            <person name="Enrico T."/>
            <person name="Nicola S."/>
        </authorList>
    </citation>
    <scope>NUCLEOTIDE SEQUENCE [LARGE SCALE GENOMIC DNA]</scope>
    <source>
        <strain evidence="1 2">DSM 44616</strain>
    </source>
</reference>
<accession>A0AAJ3NUW0</accession>
<dbReference type="RefSeq" id="WP_085253724.1">
    <property type="nucleotide sequence ID" value="NZ_AP022573.1"/>
</dbReference>
<organism evidence="1 2">
    <name type="scientific">Mycobacterium saskatchewanense</name>
    <dbReference type="NCBI Taxonomy" id="220927"/>
    <lineage>
        <taxon>Bacteria</taxon>
        <taxon>Bacillati</taxon>
        <taxon>Actinomycetota</taxon>
        <taxon>Actinomycetes</taxon>
        <taxon>Mycobacteriales</taxon>
        <taxon>Mycobacteriaceae</taxon>
        <taxon>Mycobacterium</taxon>
        <taxon>Mycobacterium simiae complex</taxon>
    </lineage>
</organism>
<dbReference type="AlphaFoldDB" id="A0AAJ3NUW0"/>
<keyword evidence="2" id="KW-1185">Reference proteome</keyword>
<evidence type="ECO:0000313" key="1">
    <source>
        <dbReference type="EMBL" id="ORW75176.1"/>
    </source>
</evidence>
<gene>
    <name evidence="1" type="ORF">AWC23_03085</name>
</gene>
<name>A0AAJ3NUW0_9MYCO</name>
<evidence type="ECO:0000313" key="2">
    <source>
        <dbReference type="Proteomes" id="UP000193387"/>
    </source>
</evidence>